<dbReference type="Proteomes" id="UP000274131">
    <property type="component" value="Unassembled WGS sequence"/>
</dbReference>
<evidence type="ECO:0000313" key="2">
    <source>
        <dbReference type="Proteomes" id="UP000274131"/>
    </source>
</evidence>
<dbReference type="AlphaFoldDB" id="A0A0N4VP18"/>
<proteinExistence type="predicted"/>
<evidence type="ECO:0000313" key="3">
    <source>
        <dbReference type="WBParaSite" id="EVEC_0001274101-mRNA-1"/>
    </source>
</evidence>
<organism evidence="3">
    <name type="scientific">Enterobius vermicularis</name>
    <name type="common">Human pinworm</name>
    <dbReference type="NCBI Taxonomy" id="51028"/>
    <lineage>
        <taxon>Eukaryota</taxon>
        <taxon>Metazoa</taxon>
        <taxon>Ecdysozoa</taxon>
        <taxon>Nematoda</taxon>
        <taxon>Chromadorea</taxon>
        <taxon>Rhabditida</taxon>
        <taxon>Spirurina</taxon>
        <taxon>Oxyuridomorpha</taxon>
        <taxon>Oxyuroidea</taxon>
        <taxon>Oxyuridae</taxon>
        <taxon>Enterobius</taxon>
    </lineage>
</organism>
<reference evidence="1 2" key="2">
    <citation type="submission" date="2018-10" db="EMBL/GenBank/DDBJ databases">
        <authorList>
            <consortium name="Pathogen Informatics"/>
        </authorList>
    </citation>
    <scope>NUCLEOTIDE SEQUENCE [LARGE SCALE GENOMIC DNA]</scope>
</reference>
<gene>
    <name evidence="1" type="ORF">EVEC_LOCUS11914</name>
</gene>
<dbReference type="EMBL" id="UXUI01012959">
    <property type="protein sequence ID" value="VDD97163.1"/>
    <property type="molecule type" value="Genomic_DNA"/>
</dbReference>
<evidence type="ECO:0000313" key="1">
    <source>
        <dbReference type="EMBL" id="VDD97163.1"/>
    </source>
</evidence>
<accession>A0A0N4VP18</accession>
<protein>
    <submittedName>
        <fullName evidence="1 3">Uncharacterized protein</fullName>
    </submittedName>
</protein>
<keyword evidence="2" id="KW-1185">Reference proteome</keyword>
<name>A0A0N4VP18_ENTVE</name>
<dbReference type="WBParaSite" id="EVEC_0001274101-mRNA-1">
    <property type="protein sequence ID" value="EVEC_0001274101-mRNA-1"/>
    <property type="gene ID" value="EVEC_0001274101"/>
</dbReference>
<reference evidence="3" key="1">
    <citation type="submission" date="2017-02" db="UniProtKB">
        <authorList>
            <consortium name="WormBaseParasite"/>
        </authorList>
    </citation>
    <scope>IDENTIFICATION</scope>
</reference>
<sequence length="77" mass="8271">MYIINANIFVIQPVVSDLRISELFGNDVKVGLQQQLPSSAKSFVTQYSGLKKVGKGKGESNVCACNGADNGRPSLRN</sequence>